<proteinExistence type="predicted"/>
<dbReference type="Proteomes" id="UP001054945">
    <property type="component" value="Unassembled WGS sequence"/>
</dbReference>
<evidence type="ECO:0000313" key="2">
    <source>
        <dbReference type="Proteomes" id="UP001054945"/>
    </source>
</evidence>
<gene>
    <name evidence="1" type="ORF">CEXT_323311</name>
</gene>
<organism evidence="1 2">
    <name type="scientific">Caerostris extrusa</name>
    <name type="common">Bark spider</name>
    <name type="synonym">Caerostris bankana</name>
    <dbReference type="NCBI Taxonomy" id="172846"/>
    <lineage>
        <taxon>Eukaryota</taxon>
        <taxon>Metazoa</taxon>
        <taxon>Ecdysozoa</taxon>
        <taxon>Arthropoda</taxon>
        <taxon>Chelicerata</taxon>
        <taxon>Arachnida</taxon>
        <taxon>Araneae</taxon>
        <taxon>Araneomorphae</taxon>
        <taxon>Entelegynae</taxon>
        <taxon>Araneoidea</taxon>
        <taxon>Araneidae</taxon>
        <taxon>Caerostris</taxon>
    </lineage>
</organism>
<name>A0AAV4VJS8_CAEEX</name>
<comment type="caution">
    <text evidence="1">The sequence shown here is derived from an EMBL/GenBank/DDBJ whole genome shotgun (WGS) entry which is preliminary data.</text>
</comment>
<dbReference type="EMBL" id="BPLR01014604">
    <property type="protein sequence ID" value="GIY69889.1"/>
    <property type="molecule type" value="Genomic_DNA"/>
</dbReference>
<keyword evidence="2" id="KW-1185">Reference proteome</keyword>
<reference evidence="1 2" key="1">
    <citation type="submission" date="2021-06" db="EMBL/GenBank/DDBJ databases">
        <title>Caerostris extrusa draft genome.</title>
        <authorList>
            <person name="Kono N."/>
            <person name="Arakawa K."/>
        </authorList>
    </citation>
    <scope>NUCLEOTIDE SEQUENCE [LARGE SCALE GENOMIC DNA]</scope>
</reference>
<evidence type="ECO:0000313" key="1">
    <source>
        <dbReference type="EMBL" id="GIY69889.1"/>
    </source>
</evidence>
<accession>A0AAV4VJS8</accession>
<sequence length="160" mass="18762">MPKAVNILLRKKKKEINRNRGSTDILSSFPNKFKLRNLKRKTLIKEVKPHQKKVELKEKGCQYIGNQGRSQVEKYKKTKVEEDSSCHENTENWMYFFQTMIKMVMNHAFSETNLHAKKTIHLIAGRCTFLLRLQRLRSRASGVFRLGIGYLTSSLSFDVR</sequence>
<dbReference type="AlphaFoldDB" id="A0AAV4VJS8"/>
<protein>
    <submittedName>
        <fullName evidence="1">Uncharacterized protein</fullName>
    </submittedName>
</protein>